<keyword evidence="11" id="KW-1185">Reference proteome</keyword>
<dbReference type="Proteomes" id="UP000789342">
    <property type="component" value="Unassembled WGS sequence"/>
</dbReference>
<name>A0A9N9D1L7_9GLOM</name>
<protein>
    <submittedName>
        <fullName evidence="10">15917_t:CDS:1</fullName>
    </submittedName>
</protein>
<evidence type="ECO:0000259" key="8">
    <source>
        <dbReference type="Pfam" id="PF24101"/>
    </source>
</evidence>
<feature type="region of interest" description="Disordered" evidence="6">
    <location>
        <begin position="897"/>
        <end position="946"/>
    </location>
</feature>
<dbReference type="InterPro" id="IPR044210">
    <property type="entry name" value="Tfc3-like"/>
</dbReference>
<dbReference type="Pfam" id="PF24101">
    <property type="entry name" value="WHD_GTF3C1"/>
    <property type="match status" value="1"/>
</dbReference>
<reference evidence="10" key="1">
    <citation type="submission" date="2021-06" db="EMBL/GenBank/DDBJ databases">
        <authorList>
            <person name="Kallberg Y."/>
            <person name="Tangrot J."/>
            <person name="Rosling A."/>
        </authorList>
    </citation>
    <scope>NUCLEOTIDE SEQUENCE</scope>
    <source>
        <strain evidence="10">CL551</strain>
    </source>
</reference>
<dbReference type="GO" id="GO:0005634">
    <property type="term" value="C:nucleus"/>
    <property type="evidence" value="ECO:0007669"/>
    <property type="project" value="UniProtKB-SubCell"/>
</dbReference>
<feature type="domain" description="DUF7599" evidence="9">
    <location>
        <begin position="274"/>
        <end position="351"/>
    </location>
</feature>
<evidence type="ECO:0000256" key="3">
    <source>
        <dbReference type="ARBA" id="ARBA00023125"/>
    </source>
</evidence>
<feature type="region of interest" description="Disordered" evidence="6">
    <location>
        <begin position="961"/>
        <end position="1031"/>
    </location>
</feature>
<dbReference type="InterPro" id="IPR056467">
    <property type="entry name" value="eWH_GTF3C1"/>
</dbReference>
<feature type="region of interest" description="Disordered" evidence="6">
    <location>
        <begin position="476"/>
        <end position="495"/>
    </location>
</feature>
<evidence type="ECO:0000259" key="9">
    <source>
        <dbReference type="Pfam" id="PF24538"/>
    </source>
</evidence>
<dbReference type="InterPro" id="IPR056020">
    <property type="entry name" value="DUF7599"/>
</dbReference>
<keyword evidence="3" id="KW-0238">DNA-binding</keyword>
<feature type="compositionally biased region" description="Basic residues" evidence="6">
    <location>
        <begin position="541"/>
        <end position="550"/>
    </location>
</feature>
<dbReference type="OrthoDB" id="68020at2759"/>
<dbReference type="SMART" id="SM00384">
    <property type="entry name" value="AT_hook"/>
    <property type="match status" value="2"/>
</dbReference>
<dbReference type="GO" id="GO:0042791">
    <property type="term" value="P:5S class rRNA transcription by RNA polymerase III"/>
    <property type="evidence" value="ECO:0007669"/>
    <property type="project" value="TreeGrafter"/>
</dbReference>
<dbReference type="InterPro" id="IPR007309">
    <property type="entry name" value="TFIIIC_Bblock-bd"/>
</dbReference>
<comment type="subcellular location">
    <subcellularLocation>
        <location evidence="1">Nucleus</location>
    </subcellularLocation>
</comment>
<keyword evidence="5" id="KW-0539">Nucleus</keyword>
<dbReference type="CDD" id="cd16169">
    <property type="entry name" value="Tau138_eWH"/>
    <property type="match status" value="1"/>
</dbReference>
<evidence type="ECO:0000313" key="11">
    <source>
        <dbReference type="Proteomes" id="UP000789342"/>
    </source>
</evidence>
<feature type="domain" description="B-block binding subunit of TFIIIC" evidence="7">
    <location>
        <begin position="154"/>
        <end position="219"/>
    </location>
</feature>
<accession>A0A9N9D1L7</accession>
<dbReference type="PANTHER" id="PTHR15180:SF1">
    <property type="entry name" value="GENERAL TRANSCRIPTION FACTOR 3C POLYPEPTIDE 1"/>
    <property type="match status" value="1"/>
</dbReference>
<keyword evidence="2" id="KW-0597">Phosphoprotein</keyword>
<organism evidence="10 11">
    <name type="scientific">Acaulospora morrowiae</name>
    <dbReference type="NCBI Taxonomy" id="94023"/>
    <lineage>
        <taxon>Eukaryota</taxon>
        <taxon>Fungi</taxon>
        <taxon>Fungi incertae sedis</taxon>
        <taxon>Mucoromycota</taxon>
        <taxon>Glomeromycotina</taxon>
        <taxon>Glomeromycetes</taxon>
        <taxon>Diversisporales</taxon>
        <taxon>Acaulosporaceae</taxon>
        <taxon>Acaulospora</taxon>
    </lineage>
</organism>
<gene>
    <name evidence="10" type="ORF">AMORRO_LOCUS8741</name>
</gene>
<dbReference type="InterPro" id="IPR017956">
    <property type="entry name" value="AT_hook_DNA-bd_motif"/>
</dbReference>
<feature type="domain" description="GTF3C1 extended winged-helix" evidence="8">
    <location>
        <begin position="1063"/>
        <end position="1163"/>
    </location>
</feature>
<evidence type="ECO:0000256" key="1">
    <source>
        <dbReference type="ARBA" id="ARBA00004123"/>
    </source>
</evidence>
<evidence type="ECO:0000256" key="2">
    <source>
        <dbReference type="ARBA" id="ARBA00022553"/>
    </source>
</evidence>
<evidence type="ECO:0000256" key="6">
    <source>
        <dbReference type="SAM" id="MobiDB-lite"/>
    </source>
</evidence>
<feature type="compositionally biased region" description="Basic residues" evidence="6">
    <location>
        <begin position="563"/>
        <end position="582"/>
    </location>
</feature>
<dbReference type="EMBL" id="CAJVPV010007788">
    <property type="protein sequence ID" value="CAG8622930.1"/>
    <property type="molecule type" value="Genomic_DNA"/>
</dbReference>
<keyword evidence="4" id="KW-0804">Transcription</keyword>
<sequence length="1441" mass="161903">MLDDLIVHCLEEIALEGDLGCDLERLWVFVQEFLNQRYKEVELQPGSLKSATKSNTPNCDDAFKAYFWLQFVTSEELIFFTTKNNSNSDETQTTKDVTNSDLVENHELEKIRIESMALHDVHINYGDGFRMKVIPEYQKQIIFGAVDTTRNISPLAYNILQHIARKRAIGATQADMAKFLKIDPRSFFHYIKILNNLKLIVKLPVVTKGIYTNLCILAKCASQNPAYSGKSVYLPTNNLSNSRQVQAPEYLFDPSDTISGGVSFNSELIKGRFTEILGKAKNKIMMAKDLMIALFGVSSPTKKQRRWFNRTVGTLVDQGYIEKVNVLRKDSFKQVDRCLRLVAMYEGKDHEVGKNESSTENTSDALGSSKIRCTSDNNQLGVYADLPLDYQVYRLIQDSEERGMVGGEITRAFNNMNHRVLTKILDRLVIPPPPNLRQFSVKRAVEFRGRERRYRYFSLRGYKKFAANHGMKLEEEDENYESQSMSATPTHDPMWGVELLGEGEVEKDDDFLPSLQARERRRKKKEKWRLGLLNAESNPKIPRKRGRPRKNTVTSSEVEHPKPKSKGGRPKGSKNKKPSVKRARIDEESTVINDNSLNQPLSFSDVVKIPGELPEKDVSTRETIINEIVPNNISDITFNNSSVDPQPLESTDIVRSPFVFDNNSSNQIIEEQPPIEKPRKRRGRPKKTVNALLDPISVSDSVISNTDTAGVIDNNTLKQVNEDHQSINVGQSRKSSGRRKKTNILQSKLDIVTSGNTSDKAKTLINSSIRNSNYDLMTTSFNPNFEDMREIDNISMTDVNSSLSESRPIIPESLLTDSTIPTNNDTPNSMFNLSPTFTDETLSHSRVNWTGLDVHSMRNDSMSSNTRFIFQNDLNSYNASELYSDTSLNSQVVSTLNEENYSGQPSSSPAGRNIFSVSSDIPNAGTESFINKGKTAKSHNSESTDIPEINSLISELELQEDNGQKESGEVEVGPSRTSSSTHSQGNRNRSSGTSETSTIKIKSGKAAAAKITRNSKRKGSEEDQLAFNKKRKMSPLVPDVVTELSKQASPKKRKVFTPASITAALRQKVLTRLLEEHQVIEHSAELVKLYQQTLAKESNVMTTPHVIDKKTLQRAAAAMEEKGLLKTYNVSLPLLNGGSNTKLLFLHPSLTPSSPIVKEYVTKMLDRAILIGRSFKPSKIEEVNIEVEPLEEFQRRVAAEAAAGEKTITLEVPSEPNTNPSNACDTLMNSMAPEEYFMGNLPGTEHGNKTLQTSNEMWWLHTARGYGWINAKMIRAKILHQYLISKISDENYIDKNSRTFHTAILIRDLPLDLYLKIIGQSIPSQALTNYVCSGQSLDVSVIDLPSELRASLFSGNYKFRQNLKRLIDILVALRILKPIRRVFNESGDPVLDVESDNADNFKFDPTEWSSKNATSCSPPQTLLAPAYQLLRHVPMFDFSVA</sequence>
<proteinExistence type="predicted"/>
<feature type="compositionally biased region" description="Polar residues" evidence="6">
    <location>
        <begin position="897"/>
        <end position="929"/>
    </location>
</feature>
<dbReference type="Pfam" id="PF24538">
    <property type="entry name" value="DUF7599"/>
    <property type="match status" value="1"/>
</dbReference>
<evidence type="ECO:0000256" key="4">
    <source>
        <dbReference type="ARBA" id="ARBA00023163"/>
    </source>
</evidence>
<dbReference type="PANTHER" id="PTHR15180">
    <property type="entry name" value="GENERAL TRANSCRIPTION FACTOR 3C POLYPEPTIDE 1"/>
    <property type="match status" value="1"/>
</dbReference>
<evidence type="ECO:0000313" key="10">
    <source>
        <dbReference type="EMBL" id="CAG8622930.1"/>
    </source>
</evidence>
<dbReference type="GO" id="GO:0006384">
    <property type="term" value="P:transcription initiation at RNA polymerase III promoter"/>
    <property type="evidence" value="ECO:0007669"/>
    <property type="project" value="InterPro"/>
</dbReference>
<dbReference type="GO" id="GO:0003677">
    <property type="term" value="F:DNA binding"/>
    <property type="evidence" value="ECO:0007669"/>
    <property type="project" value="UniProtKB-KW"/>
</dbReference>
<evidence type="ECO:0000256" key="5">
    <source>
        <dbReference type="ARBA" id="ARBA00023242"/>
    </source>
</evidence>
<comment type="caution">
    <text evidence="10">The sequence shown here is derived from an EMBL/GenBank/DDBJ whole genome shotgun (WGS) entry which is preliminary data.</text>
</comment>
<dbReference type="Pfam" id="PF04182">
    <property type="entry name" value="B-block_TFIIIC"/>
    <property type="match status" value="1"/>
</dbReference>
<feature type="non-terminal residue" evidence="10">
    <location>
        <position position="1441"/>
    </location>
</feature>
<evidence type="ECO:0000259" key="7">
    <source>
        <dbReference type="Pfam" id="PF04182"/>
    </source>
</evidence>
<dbReference type="InterPro" id="IPR035625">
    <property type="entry name" value="Tfc3-like_eWH"/>
</dbReference>
<feature type="compositionally biased region" description="Low complexity" evidence="6">
    <location>
        <begin position="999"/>
        <end position="1011"/>
    </location>
</feature>
<dbReference type="GO" id="GO:0000127">
    <property type="term" value="C:transcription factor TFIIIC complex"/>
    <property type="evidence" value="ECO:0007669"/>
    <property type="project" value="InterPro"/>
</dbReference>
<feature type="compositionally biased region" description="Polar residues" evidence="6">
    <location>
        <begin position="975"/>
        <end position="998"/>
    </location>
</feature>
<feature type="region of interest" description="Disordered" evidence="6">
    <location>
        <begin position="508"/>
        <end position="598"/>
    </location>
</feature>